<dbReference type="KEGG" id="fin:KQS_01010"/>
<gene>
    <name evidence="1" type="ordered locus">KQS_01010</name>
</gene>
<sequence length="91" mass="9641">MKKSILNLEGVQVLSRNEQKSVNGGLAYGSRSCKLVIMSPNGTSVTYTGTCSITVDYNYINGTPYPTTRSYCNVGLGDSVPLTSNGGSSYC</sequence>
<name>H8XNT0_FLAIG</name>
<reference evidence="1 2" key="1">
    <citation type="journal article" date="2012" name="J. Bacteriol.">
        <title>Complete Genome Sequence of Flavobacterium indicum GPSTA100-9T, Isolated from Warm Spring Water.</title>
        <authorList>
            <person name="Barbier P."/>
            <person name="Houel A."/>
            <person name="Loux V."/>
            <person name="Poulain J."/>
            <person name="Bernardet J.F."/>
            <person name="Touchon M."/>
            <person name="Duchaud E."/>
        </authorList>
    </citation>
    <scope>NUCLEOTIDE SEQUENCE [LARGE SCALE GENOMIC DNA]</scope>
    <source>
        <strain evidence="2">DSM 17447 / CIP 109464 / GPTSA100-9</strain>
    </source>
</reference>
<evidence type="ECO:0000313" key="1">
    <source>
        <dbReference type="EMBL" id="CCG52197.1"/>
    </source>
</evidence>
<reference evidence="2" key="2">
    <citation type="submission" date="2012-03" db="EMBL/GenBank/DDBJ databases">
        <title>Complete genome sequence of Flavobacterium indicum GPTSA100-9T, isolated from warm spring water.</title>
        <authorList>
            <person name="Barbier P."/>
            <person name="Houel A."/>
            <person name="Loux V."/>
            <person name="Poulain J."/>
            <person name="Bernardet J.-F."/>
            <person name="Touchon M."/>
            <person name="Duchaud E."/>
        </authorList>
    </citation>
    <scope>NUCLEOTIDE SEQUENCE [LARGE SCALE GENOMIC DNA]</scope>
    <source>
        <strain evidence="2">DSM 17447 / CIP 109464 / GPTSA100-9</strain>
    </source>
</reference>
<dbReference type="PATRIC" id="fig|1094466.5.peg.194"/>
<dbReference type="AlphaFoldDB" id="H8XNT0"/>
<dbReference type="STRING" id="1094466.KQS_01010"/>
<dbReference type="Proteomes" id="UP000007599">
    <property type="component" value="Chromosome I"/>
</dbReference>
<accession>H8XNT0</accession>
<evidence type="ECO:0000313" key="2">
    <source>
        <dbReference type="Proteomes" id="UP000007599"/>
    </source>
</evidence>
<dbReference type="RefSeq" id="WP_014387341.1">
    <property type="nucleotide sequence ID" value="NC_017025.1"/>
</dbReference>
<keyword evidence="2" id="KW-1185">Reference proteome</keyword>
<organism evidence="1 2">
    <name type="scientific">Flavobacterium indicum (strain DSM 17447 / CIP 109464 / GPTSA100-9)</name>
    <dbReference type="NCBI Taxonomy" id="1094466"/>
    <lineage>
        <taxon>Bacteria</taxon>
        <taxon>Pseudomonadati</taxon>
        <taxon>Bacteroidota</taxon>
        <taxon>Flavobacteriia</taxon>
        <taxon>Flavobacteriales</taxon>
        <taxon>Flavobacteriaceae</taxon>
        <taxon>Flavobacterium</taxon>
    </lineage>
</organism>
<dbReference type="EMBL" id="HE774682">
    <property type="protein sequence ID" value="CCG52197.1"/>
    <property type="molecule type" value="Genomic_DNA"/>
</dbReference>
<dbReference type="OrthoDB" id="1164322at2"/>
<dbReference type="HOGENOM" id="CLU_2422606_0_0_10"/>
<protein>
    <submittedName>
        <fullName evidence="1">Uncharacterized protein</fullName>
    </submittedName>
</protein>
<proteinExistence type="predicted"/>